<protein>
    <submittedName>
        <fullName evidence="1">Uncharacterized protein</fullName>
    </submittedName>
</protein>
<evidence type="ECO:0000313" key="2">
    <source>
        <dbReference type="Proteomes" id="UP000018747"/>
    </source>
</evidence>
<proteinExistence type="predicted"/>
<dbReference type="Proteomes" id="UP000018747">
    <property type="component" value="Unassembled WGS sequence"/>
</dbReference>
<keyword evidence="2" id="KW-1185">Reference proteome</keyword>
<accession>V6I7G5</accession>
<reference evidence="1" key="1">
    <citation type="submission" date="2013-05" db="EMBL/GenBank/DDBJ databases">
        <authorList>
            <person name="Harkins D.M."/>
            <person name="Durkin A.S."/>
            <person name="Brinkac L.M."/>
            <person name="Haft D.H."/>
            <person name="Selengut J.D."/>
            <person name="Sanka R."/>
            <person name="DePew J."/>
            <person name="Purushe J."/>
            <person name="Hartskeerl R.A."/>
            <person name="Ahmed A."/>
            <person name="van der Linden H."/>
            <person name="Goris M.G.A."/>
            <person name="Vinetz J.M."/>
            <person name="Sutton G.G."/>
            <person name="Nierman W.C."/>
            <person name="Fouts D.E."/>
        </authorList>
    </citation>
    <scope>NUCLEOTIDE SEQUENCE [LARGE SCALE GENOMIC DNA]</scope>
    <source>
        <strain evidence="1">L 60</strain>
    </source>
</reference>
<name>V6I7G5_9LEPT</name>
<organism evidence="1 2">
    <name type="scientific">Leptospira alexanderi serovar Manhao 3 str. L 60</name>
    <dbReference type="NCBI Taxonomy" id="1049759"/>
    <lineage>
        <taxon>Bacteria</taxon>
        <taxon>Pseudomonadati</taxon>
        <taxon>Spirochaetota</taxon>
        <taxon>Spirochaetia</taxon>
        <taxon>Leptospirales</taxon>
        <taxon>Leptospiraceae</taxon>
        <taxon>Leptospira</taxon>
    </lineage>
</organism>
<sequence length="46" mass="5424">METSNNVFQLQTLERGNFLFLQENQKKSKDPFLEFGTLPFPSFIQN</sequence>
<dbReference type="AlphaFoldDB" id="V6I7G5"/>
<evidence type="ECO:0000313" key="1">
    <source>
        <dbReference type="EMBL" id="EQA62489.1"/>
    </source>
</evidence>
<comment type="caution">
    <text evidence="1">The sequence shown here is derived from an EMBL/GenBank/DDBJ whole genome shotgun (WGS) entry which is preliminary data.</text>
</comment>
<dbReference type="EMBL" id="AHMT02000030">
    <property type="protein sequence ID" value="EQA62489.1"/>
    <property type="molecule type" value="Genomic_DNA"/>
</dbReference>
<gene>
    <name evidence="1" type="ORF">LEP1GSC062_3353</name>
</gene>